<comment type="subcellular location">
    <subcellularLocation>
        <location evidence="2">Cytoplasm</location>
    </subcellularLocation>
</comment>
<dbReference type="FunFam" id="2.60.40.10:FF:000107">
    <property type="entry name" value="Myosin, light chain kinase a"/>
    <property type="match status" value="2"/>
</dbReference>
<dbReference type="GO" id="GO:0046872">
    <property type="term" value="F:metal ion binding"/>
    <property type="evidence" value="ECO:0007669"/>
    <property type="project" value="UniProtKB-KW"/>
</dbReference>
<dbReference type="FunFam" id="2.60.40.10:FF:000034">
    <property type="entry name" value="Titin isoform A"/>
    <property type="match status" value="1"/>
</dbReference>
<dbReference type="InterPro" id="IPR008271">
    <property type="entry name" value="Ser/Thr_kinase_AS"/>
</dbReference>
<dbReference type="FunFam" id="2.60.40.10:FF:000831">
    <property type="entry name" value="Uncharacterized protein, isoform F"/>
    <property type="match status" value="1"/>
</dbReference>
<keyword evidence="17" id="KW-0112">Calmodulin-binding</keyword>
<feature type="compositionally biased region" description="Polar residues" evidence="23">
    <location>
        <begin position="2078"/>
        <end position="2089"/>
    </location>
</feature>
<dbReference type="SUPFAM" id="SSF56112">
    <property type="entry name" value="Protein kinase-like (PK-like)"/>
    <property type="match status" value="1"/>
</dbReference>
<evidence type="ECO:0000256" key="9">
    <source>
        <dbReference type="ARBA" id="ARBA00022679"/>
    </source>
</evidence>
<name>A0A226E539_FOLCA</name>
<evidence type="ECO:0000256" key="14">
    <source>
        <dbReference type="ARBA" id="ARBA00022837"/>
    </source>
</evidence>
<dbReference type="InterPro" id="IPR003599">
    <property type="entry name" value="Ig_sub"/>
</dbReference>
<evidence type="ECO:0000313" key="27">
    <source>
        <dbReference type="EMBL" id="OXA52408.1"/>
    </source>
</evidence>
<keyword evidence="6" id="KW-0963">Cytoplasm</keyword>
<feature type="domain" description="Fibronectin type-III" evidence="26">
    <location>
        <begin position="540"/>
        <end position="636"/>
    </location>
</feature>
<dbReference type="PANTHER" id="PTHR14340">
    <property type="entry name" value="MICROFIBRIL-ASSOCIATED GLYCOPROTEIN 3"/>
    <property type="match status" value="1"/>
</dbReference>
<dbReference type="FunFam" id="2.60.40.10:FF:000553">
    <property type="entry name" value="Uncharacterized protein, isoform J"/>
    <property type="match status" value="1"/>
</dbReference>
<dbReference type="SUPFAM" id="SSF48726">
    <property type="entry name" value="Immunoglobulin"/>
    <property type="match status" value="11"/>
</dbReference>
<keyword evidence="9" id="KW-0808">Transferase</keyword>
<evidence type="ECO:0000256" key="17">
    <source>
        <dbReference type="ARBA" id="ARBA00022860"/>
    </source>
</evidence>
<feature type="compositionally biased region" description="Polar residues" evidence="23">
    <location>
        <begin position="2100"/>
        <end position="2121"/>
    </location>
</feature>
<feature type="domain" description="Fibronectin type-III" evidence="26">
    <location>
        <begin position="642"/>
        <end position="737"/>
    </location>
</feature>
<dbReference type="InterPro" id="IPR036179">
    <property type="entry name" value="Ig-like_dom_sf"/>
</dbReference>
<evidence type="ECO:0000259" key="24">
    <source>
        <dbReference type="PROSITE" id="PS50011"/>
    </source>
</evidence>
<keyword evidence="28" id="KW-1185">Reference proteome</keyword>
<feature type="domain" description="Ig-like" evidence="25">
    <location>
        <begin position="2325"/>
        <end position="2415"/>
    </location>
</feature>
<feature type="domain" description="Ig-like" evidence="25">
    <location>
        <begin position="1922"/>
        <end position="2007"/>
    </location>
</feature>
<evidence type="ECO:0000256" key="11">
    <source>
        <dbReference type="ARBA" id="ARBA00022737"/>
    </source>
</evidence>
<dbReference type="SMART" id="SM00408">
    <property type="entry name" value="IGc2"/>
    <property type="match status" value="8"/>
</dbReference>
<dbReference type="SUPFAM" id="SSF49265">
    <property type="entry name" value="Fibronectin type III"/>
    <property type="match status" value="5"/>
</dbReference>
<dbReference type="FunFam" id="2.60.40.10:FF:000460">
    <property type="entry name" value="Bent, isoform J"/>
    <property type="match status" value="1"/>
</dbReference>
<feature type="domain" description="Ig-like" evidence="25">
    <location>
        <begin position="1797"/>
        <end position="1885"/>
    </location>
</feature>
<evidence type="ECO:0000256" key="7">
    <source>
        <dbReference type="ARBA" id="ARBA00022527"/>
    </source>
</evidence>
<feature type="domain" description="Fibronectin type-III" evidence="26">
    <location>
        <begin position="1"/>
        <end position="42"/>
    </location>
</feature>
<dbReference type="SMART" id="SM00409">
    <property type="entry name" value="IG"/>
    <property type="match status" value="11"/>
</dbReference>
<dbReference type="InterPro" id="IPR036116">
    <property type="entry name" value="FN3_sf"/>
</dbReference>
<evidence type="ECO:0000256" key="5">
    <source>
        <dbReference type="ARBA" id="ARBA00022443"/>
    </source>
</evidence>
<dbReference type="Proteomes" id="UP000198287">
    <property type="component" value="Unassembled WGS sequence"/>
</dbReference>
<dbReference type="EMBL" id="LNIX01000006">
    <property type="protein sequence ID" value="OXA52408.1"/>
    <property type="molecule type" value="Genomic_DNA"/>
</dbReference>
<keyword evidence="18" id="KW-1015">Disulfide bond</keyword>
<keyword evidence="8" id="KW-0597">Phosphoprotein</keyword>
<dbReference type="FunFam" id="2.60.40.10:FF:000127">
    <property type="entry name" value="titin isoform X1"/>
    <property type="match status" value="2"/>
</dbReference>
<evidence type="ECO:0000259" key="25">
    <source>
        <dbReference type="PROSITE" id="PS50835"/>
    </source>
</evidence>
<dbReference type="OrthoDB" id="504170at2759"/>
<feature type="domain" description="Ig-like" evidence="25">
    <location>
        <begin position="743"/>
        <end position="831"/>
    </location>
</feature>
<keyword evidence="14" id="KW-0106">Calcium</keyword>
<feature type="binding site" evidence="22">
    <location>
        <position position="1503"/>
    </location>
    <ligand>
        <name>ATP</name>
        <dbReference type="ChEBI" id="CHEBI:30616"/>
    </ligand>
</feature>
<keyword evidence="13" id="KW-0418">Kinase</keyword>
<feature type="domain" description="Ig-like" evidence="25">
    <location>
        <begin position="2125"/>
        <end position="2214"/>
    </location>
</feature>
<dbReference type="PROSITE" id="PS50835">
    <property type="entry name" value="IG_LIKE"/>
    <property type="match status" value="9"/>
</dbReference>
<dbReference type="PROSITE" id="PS00108">
    <property type="entry name" value="PROTEIN_KINASE_ST"/>
    <property type="match status" value="1"/>
</dbReference>
<evidence type="ECO:0000256" key="23">
    <source>
        <dbReference type="SAM" id="MobiDB-lite"/>
    </source>
</evidence>
<dbReference type="PROSITE" id="PS50011">
    <property type="entry name" value="PROTEIN_KINASE_DOM"/>
    <property type="match status" value="1"/>
</dbReference>
<dbReference type="FunFam" id="2.60.40.10:FF:000031">
    <property type="entry name" value="Myosin-binding protein C, slow type"/>
    <property type="match status" value="1"/>
</dbReference>
<feature type="domain" description="Fibronectin type-III" evidence="26">
    <location>
        <begin position="439"/>
        <end position="534"/>
    </location>
</feature>
<dbReference type="EC" id="2.7.11.1" evidence="4"/>
<gene>
    <name evidence="27" type="ORF">Fcan01_12408</name>
</gene>
<dbReference type="GO" id="GO:0050793">
    <property type="term" value="P:regulation of developmental process"/>
    <property type="evidence" value="ECO:0007669"/>
    <property type="project" value="UniProtKB-ARBA"/>
</dbReference>
<dbReference type="PROSITE" id="PS50853">
    <property type="entry name" value="FN3"/>
    <property type="match status" value="9"/>
</dbReference>
<sequence length="2429" mass="270440">MRVVVVALLKEGEEYAFRVFGVNEIGRSQPSRPSNNILVEEQPNKPKLDLGGLRDITVRAGEDFSISIPFIAFPKPTATWYANDRLLDDSDSRIFLQTGDDYASIVVKNSKRTDAGSYKIQVKNPCGFDTGSLNVRVLDRPSPPENLRAEEFAGECLTLSWYPPRDNGGSDITNYVVERREAKTTTWTKVSSYVTSTYCRIRNLTVGRDYEFRVMAENQYGTSDPAETTEPIKAKHPFDVPGPPGTPRSVETTEDSITLSWTKPRNDGGSVIRGYVIEKRLKGEDVWTKASHQIIPDLSYRVTNLQDGKEYEFRVAAINAAGQGAWSSGSDYIMCQPPPSAPKITSDLSIRDMTVIAGEEFTITVPFTGYPVPKVTWTVNAEETFSDDRIKFETKPGYTKYINKCSRRSDSGKYTIQLVNSEGSDTASCRVQVVGLPGPPVGPIDISDITPETCALSWKPPLDDGGSQITNYIVERLDTFSGSWTKVSSFVRGCNYDVIGLEPNKKYSFRIRAENQYGISQPLESDQPITAKFPFTVPDPPGQPRVIDWDASSATITWDRSPRDNGSKIQGYKVEYRDIAEDQNWKMANDYLVKDTTYVVHNLIQGHEYEFRIRAKNAAGFSKPSLPSSHFKMKGKFGVPSPPGSPQITKVGRGYANCCWTLPRSDGGSRITGYIVERREVGAGLWMRCNEYNVTDLNMTISGLTDGREYEFRVFAVNAAGKSEPANCDGPVKIQEVAGGQSPEFIKRLINTSIPRGKQLVLECEATGIPAPTPRWLRNGREIQTSVRIKQEVEGGVFRLTITDMQDGDDGDYTCQAHNAVGNCSTNARIRIGAPPRIDRCPNELYLPEGENTKIKIVYTGDQPMDLIITKDGVEIKENNRIKVTIFDDYFVIFIKELSKDDAGSYTLTLRNESGSASANFQIYITGLPGPPIGPLDVSDISKHMCTLKWKIPSYDGGRKITHYVVERRDVSSQHWIQVASQVKSTTFTVQGLTEGQEYLFRVMACNENGMGPPLQGINPIKAKAPFDTPSAPGAPDIKEVGGDFVHLNWEKPTSDGGSRILGYWVDKREVGTVAWQRVNISICLPNQMNVSNLVEGRSYEFRVIAENAAGSSPPSPSSACVKVTDPNAAVAPEIVMPLKNAMATEGKNAQFQCKITGQPRPHVTWYKGAREISHGGKYHMSQDGETYTLTVYDVFGEDADEYVCRAINKAGAKSTRAELVIMMPPKLHVPPRFRDTAYFDKGENVVIKIPFTGVPKPKITWSKEGEKIESGGHFHVEVKERHAVLTITDSSQIDNGPYSILAENDLGMDSAILKIQISDRPDPPRHVIVESIGTDTLVLTWSPPRWDGGSAITNYLVEKREHPMTSWIRVGFTRLTTIQVTALSPGHDYEFRVYAENVYGRSDASDTTNIVRTKDLTKKVQKKKEYEVDASGKKIRGRSDEKPKDYDQYVFSIYSKYVPQPVEIKTSSVYDDYDILEEIGTGAFGVVHRCRERKTGHIFAAKFIPVSHSLEKELIRREIDIMNQLHHPKLINLHDAFEDDDEMVLIYEFLSGGELFERITAEGYQMSEAEVINYMRQICEGVKHMHERNIIHLDIKPENIMCQTKSSTNVKLIDFGLATRLDPNEVVKISTGTAEFAAPEIVEREPVGFYTDMWAVGVLAYVLLSGLSPFAGENDIDTLKNVKACDWDFDEEAFADVSDEGKDFIRHLLIKNKEKRMTSHECLQHSWLTGDHSGRVQPIDNSRFVALRDKIRAKYPFWDDCILPLGHLAEYSSLRKLQIEKYRIHDAYFDRRQAAPRFVIRPRSTFTYEGQSAKFTCRVIAIATPTLTWYHNNSELRQSVKFMKRYQGEDYTFIINRVKLEDRGEFVIRAENHYGFREEIVFLNVQPVPKEIPAYRPDTAPVRRRQPLVRPFWQEERDSAPCFTFHLRPRVVQFHHPACKLLCCLSGKPTPTVKWFKGTRELSKNDYTMTHADGVVTLEILDCKPDDSGKYRCVATNPLGSDETVCVVIVEGDSSTPEQHQLAHNLLHSGDRRYMPETPARPKEVAKPVADTRSSGATYGNQKAAATIGISTPAVNGIKSSAPSTPSRTAKPYGKTLDATGSPSRSRSTTQELNLPTDSGMSAPGVSKAMPASLSVKDGEALAITCEFSGDPEPQVSWTRNGEPLVSSEAVALKYRNRVATLTIPEVFPEDEGTYVCKATNSVGKIESSCSLKVLPMEGGKRAGKGSTDNAPVIVGHLQSAIVPDATPVNLSCRIIGTDKFDVVWLHNDKEIKPSKDFQYESSGENRILRISEIFPEDSGTYTCEAFNDAGEAFSSCTLIVVVPNEEQKSISFKTFPKSATVKEGESVTFSCEVEKAPQSVEWSKDGKPLSETAKVHIQAPGKTKFQLEISNCAASDMGQYSVKVEGKKGVSIASFANNVVPSSTPLS</sequence>
<feature type="domain" description="Ig-like" evidence="25">
    <location>
        <begin position="1133"/>
        <end position="1221"/>
    </location>
</feature>
<evidence type="ECO:0000256" key="8">
    <source>
        <dbReference type="ARBA" id="ARBA00022553"/>
    </source>
</evidence>
<keyword evidence="15 22" id="KW-0067">ATP-binding</keyword>
<feature type="domain" description="Ig-like" evidence="25">
    <location>
        <begin position="1226"/>
        <end position="1319"/>
    </location>
</feature>
<dbReference type="GO" id="GO:0005524">
    <property type="term" value="F:ATP binding"/>
    <property type="evidence" value="ECO:0007669"/>
    <property type="project" value="UniProtKB-UniRule"/>
</dbReference>
<dbReference type="FunFam" id="2.60.40.10:FF:000051">
    <property type="entry name" value="Uncharacterized protein, isoform J"/>
    <property type="match status" value="1"/>
</dbReference>
<feature type="region of interest" description="Disordered" evidence="23">
    <location>
        <begin position="2039"/>
        <end position="2061"/>
    </location>
</feature>
<dbReference type="GO" id="GO:0005516">
    <property type="term" value="F:calmodulin binding"/>
    <property type="evidence" value="ECO:0007669"/>
    <property type="project" value="UniProtKB-KW"/>
</dbReference>
<evidence type="ECO:0000256" key="19">
    <source>
        <dbReference type="ARBA" id="ARBA00023319"/>
    </source>
</evidence>
<keyword evidence="19" id="KW-0393">Immunoglobulin domain</keyword>
<comment type="caution">
    <text evidence="27">The sequence shown here is derived from an EMBL/GenBank/DDBJ whole genome shotgun (WGS) entry which is preliminary data.</text>
</comment>
<feature type="domain" description="Fibronectin type-III" evidence="26">
    <location>
        <begin position="932"/>
        <end position="1026"/>
    </location>
</feature>
<feature type="region of interest" description="Disordered" evidence="23">
    <location>
        <begin position="221"/>
        <end position="255"/>
    </location>
</feature>
<proteinExistence type="inferred from homology"/>
<dbReference type="FunFam" id="3.30.200.20:FF:000249">
    <property type="entry name" value="twitchin isoform X2"/>
    <property type="match status" value="1"/>
</dbReference>
<dbReference type="GO" id="GO:0030154">
    <property type="term" value="P:cell differentiation"/>
    <property type="evidence" value="ECO:0007669"/>
    <property type="project" value="UniProtKB-ARBA"/>
</dbReference>
<dbReference type="InterPro" id="IPR013098">
    <property type="entry name" value="Ig_I-set"/>
</dbReference>
<feature type="domain" description="Ig-like" evidence="25">
    <location>
        <begin position="342"/>
        <end position="432"/>
    </location>
</feature>
<dbReference type="Pfam" id="PF00069">
    <property type="entry name" value="Pkinase"/>
    <property type="match status" value="1"/>
</dbReference>
<evidence type="ECO:0000256" key="22">
    <source>
        <dbReference type="PROSITE-ProRule" id="PRU10141"/>
    </source>
</evidence>
<keyword evidence="5" id="KW-0728">SH3 domain</keyword>
<dbReference type="InterPro" id="IPR007110">
    <property type="entry name" value="Ig-like_dom"/>
</dbReference>
<evidence type="ECO:0000256" key="6">
    <source>
        <dbReference type="ARBA" id="ARBA00022490"/>
    </source>
</evidence>
<evidence type="ECO:0000313" key="28">
    <source>
        <dbReference type="Proteomes" id="UP000198287"/>
    </source>
</evidence>
<dbReference type="GO" id="GO:0051239">
    <property type="term" value="P:regulation of multicellular organismal process"/>
    <property type="evidence" value="ECO:0007669"/>
    <property type="project" value="UniProtKB-ARBA"/>
</dbReference>
<dbReference type="InterPro" id="IPR000719">
    <property type="entry name" value="Prot_kinase_dom"/>
</dbReference>
<dbReference type="Gene3D" id="1.10.510.10">
    <property type="entry name" value="Transferase(Phosphotransferase) domain 1"/>
    <property type="match status" value="1"/>
</dbReference>
<feature type="domain" description="Ig-like" evidence="25">
    <location>
        <begin position="2233"/>
        <end position="2321"/>
    </location>
</feature>
<feature type="domain" description="Fibronectin type-III" evidence="26">
    <location>
        <begin position="1324"/>
        <end position="1417"/>
    </location>
</feature>
<evidence type="ECO:0000256" key="1">
    <source>
        <dbReference type="ARBA" id="ARBA00001946"/>
    </source>
</evidence>
<evidence type="ECO:0000256" key="18">
    <source>
        <dbReference type="ARBA" id="ARBA00023157"/>
    </source>
</evidence>
<dbReference type="PANTHER" id="PTHR14340:SF9">
    <property type="entry name" value="FIBRONECTIN TYPE-III DOMAIN-CONTAINING PROTEIN"/>
    <property type="match status" value="1"/>
</dbReference>
<comment type="catalytic activity">
    <reaction evidence="20">
        <text>L-threonyl-[protein] + ATP = O-phospho-L-threonyl-[protein] + ADP + H(+)</text>
        <dbReference type="Rhea" id="RHEA:46608"/>
        <dbReference type="Rhea" id="RHEA-COMP:11060"/>
        <dbReference type="Rhea" id="RHEA-COMP:11605"/>
        <dbReference type="ChEBI" id="CHEBI:15378"/>
        <dbReference type="ChEBI" id="CHEBI:30013"/>
        <dbReference type="ChEBI" id="CHEBI:30616"/>
        <dbReference type="ChEBI" id="CHEBI:61977"/>
        <dbReference type="ChEBI" id="CHEBI:456216"/>
        <dbReference type="EC" id="2.7.11.1"/>
    </reaction>
</comment>
<protein>
    <recommendedName>
        <fullName evidence="4">non-specific serine/threonine protein kinase</fullName>
        <ecNumber evidence="4">2.7.11.1</ecNumber>
    </recommendedName>
</protein>
<keyword evidence="16" id="KW-0460">Magnesium</keyword>
<dbReference type="InterPro" id="IPR003961">
    <property type="entry name" value="FN3_dom"/>
</dbReference>
<organism evidence="27 28">
    <name type="scientific">Folsomia candida</name>
    <name type="common">Springtail</name>
    <dbReference type="NCBI Taxonomy" id="158441"/>
    <lineage>
        <taxon>Eukaryota</taxon>
        <taxon>Metazoa</taxon>
        <taxon>Ecdysozoa</taxon>
        <taxon>Arthropoda</taxon>
        <taxon>Hexapoda</taxon>
        <taxon>Collembola</taxon>
        <taxon>Entomobryomorpha</taxon>
        <taxon>Isotomoidea</taxon>
        <taxon>Isotomidae</taxon>
        <taxon>Proisotominae</taxon>
        <taxon>Folsomia</taxon>
    </lineage>
</organism>
<dbReference type="SMART" id="SM00060">
    <property type="entry name" value="FN3"/>
    <property type="match status" value="8"/>
</dbReference>
<dbReference type="InterPro" id="IPR017441">
    <property type="entry name" value="Protein_kinase_ATP_BS"/>
</dbReference>
<dbReference type="InterPro" id="IPR011009">
    <property type="entry name" value="Kinase-like_dom_sf"/>
</dbReference>
<evidence type="ECO:0000256" key="2">
    <source>
        <dbReference type="ARBA" id="ARBA00004496"/>
    </source>
</evidence>
<comment type="catalytic activity">
    <reaction evidence="21">
        <text>L-seryl-[protein] + ATP = O-phospho-L-seryl-[protein] + ADP + H(+)</text>
        <dbReference type="Rhea" id="RHEA:17989"/>
        <dbReference type="Rhea" id="RHEA-COMP:9863"/>
        <dbReference type="Rhea" id="RHEA-COMP:11604"/>
        <dbReference type="ChEBI" id="CHEBI:15378"/>
        <dbReference type="ChEBI" id="CHEBI:29999"/>
        <dbReference type="ChEBI" id="CHEBI:30616"/>
        <dbReference type="ChEBI" id="CHEBI:83421"/>
        <dbReference type="ChEBI" id="CHEBI:456216"/>
        <dbReference type="EC" id="2.7.11.1"/>
    </reaction>
</comment>
<dbReference type="FunFam" id="1.10.510.10:FF:000321">
    <property type="entry name" value="Bent, isoform C"/>
    <property type="match status" value="1"/>
</dbReference>
<dbReference type="GO" id="GO:0009653">
    <property type="term" value="P:anatomical structure morphogenesis"/>
    <property type="evidence" value="ECO:0007669"/>
    <property type="project" value="UniProtKB-ARBA"/>
</dbReference>
<reference evidence="27 28" key="1">
    <citation type="submission" date="2015-12" db="EMBL/GenBank/DDBJ databases">
        <title>The genome of Folsomia candida.</title>
        <authorList>
            <person name="Faddeeva A."/>
            <person name="Derks M.F."/>
            <person name="Anvar Y."/>
            <person name="Smit S."/>
            <person name="Van Straalen N."/>
            <person name="Roelofs D."/>
        </authorList>
    </citation>
    <scope>NUCLEOTIDE SEQUENCE [LARGE SCALE GENOMIC DNA]</scope>
    <source>
        <strain evidence="27 28">VU population</strain>
        <tissue evidence="27">Whole body</tissue>
    </source>
</reference>
<dbReference type="STRING" id="158441.A0A226E539"/>
<feature type="domain" description="Protein kinase" evidence="24">
    <location>
        <begin position="1474"/>
        <end position="1729"/>
    </location>
</feature>
<dbReference type="FunFam" id="2.60.40.10:FF:000612">
    <property type="entry name" value="palladin isoform X1"/>
    <property type="match status" value="1"/>
</dbReference>
<evidence type="ECO:0000256" key="13">
    <source>
        <dbReference type="ARBA" id="ARBA00022777"/>
    </source>
</evidence>
<feature type="region of interest" description="Disordered" evidence="23">
    <location>
        <begin position="2078"/>
        <end position="2129"/>
    </location>
</feature>
<evidence type="ECO:0000256" key="3">
    <source>
        <dbReference type="ARBA" id="ARBA00006692"/>
    </source>
</evidence>
<accession>A0A226E539</accession>
<feature type="domain" description="Fibronectin type-III" evidence="26">
    <location>
        <begin position="1032"/>
        <end position="1128"/>
    </location>
</feature>
<dbReference type="Gene3D" id="3.30.200.20">
    <property type="entry name" value="Phosphorylase Kinase, domain 1"/>
    <property type="match status" value="1"/>
</dbReference>
<dbReference type="FunFam" id="2.60.40.10:FF:000504">
    <property type="entry name" value="Bent, isoform J"/>
    <property type="match status" value="2"/>
</dbReference>
<keyword evidence="7" id="KW-0723">Serine/threonine-protein kinase</keyword>
<keyword evidence="10" id="KW-0479">Metal-binding</keyword>
<evidence type="ECO:0000256" key="10">
    <source>
        <dbReference type="ARBA" id="ARBA00022723"/>
    </source>
</evidence>
<dbReference type="Pfam" id="PF07679">
    <property type="entry name" value="I-set"/>
    <property type="match status" value="11"/>
</dbReference>
<evidence type="ECO:0000256" key="4">
    <source>
        <dbReference type="ARBA" id="ARBA00012513"/>
    </source>
</evidence>
<dbReference type="GO" id="GO:0004674">
    <property type="term" value="F:protein serine/threonine kinase activity"/>
    <property type="evidence" value="ECO:0007669"/>
    <property type="project" value="UniProtKB-KW"/>
</dbReference>
<dbReference type="SMART" id="SM00220">
    <property type="entry name" value="S_TKc"/>
    <property type="match status" value="1"/>
</dbReference>
<evidence type="ECO:0000256" key="20">
    <source>
        <dbReference type="ARBA" id="ARBA00047899"/>
    </source>
</evidence>
<dbReference type="CDD" id="cd05748">
    <property type="entry name" value="Ig_Titin_like"/>
    <property type="match status" value="1"/>
</dbReference>
<dbReference type="InterPro" id="IPR003598">
    <property type="entry name" value="Ig_sub2"/>
</dbReference>
<keyword evidence="12 22" id="KW-0547">Nucleotide-binding</keyword>
<dbReference type="Gene3D" id="2.60.40.10">
    <property type="entry name" value="Immunoglobulins"/>
    <property type="match status" value="20"/>
</dbReference>
<dbReference type="FunFam" id="2.60.40.10:FF:000147">
    <property type="entry name" value="Myosin light chain kinase"/>
    <property type="match status" value="1"/>
</dbReference>
<comment type="similarity">
    <text evidence="3">Belongs to the protein kinase superfamily. CAMK Ser/Thr protein kinase family.</text>
</comment>
<evidence type="ECO:0000256" key="21">
    <source>
        <dbReference type="ARBA" id="ARBA00048679"/>
    </source>
</evidence>
<evidence type="ECO:0000256" key="16">
    <source>
        <dbReference type="ARBA" id="ARBA00022842"/>
    </source>
</evidence>
<evidence type="ECO:0000256" key="12">
    <source>
        <dbReference type="ARBA" id="ARBA00022741"/>
    </source>
</evidence>
<dbReference type="GO" id="GO:0031672">
    <property type="term" value="C:A band"/>
    <property type="evidence" value="ECO:0007669"/>
    <property type="project" value="UniProtKB-ARBA"/>
</dbReference>
<dbReference type="CDD" id="cd00063">
    <property type="entry name" value="FN3"/>
    <property type="match status" value="8"/>
</dbReference>
<feature type="domain" description="Fibronectin type-III" evidence="26">
    <location>
        <begin position="243"/>
        <end position="338"/>
    </location>
</feature>
<evidence type="ECO:0000256" key="15">
    <source>
        <dbReference type="ARBA" id="ARBA00022840"/>
    </source>
</evidence>
<dbReference type="Pfam" id="PF00041">
    <property type="entry name" value="fn3"/>
    <property type="match status" value="8"/>
</dbReference>
<feature type="domain" description="Fibronectin type-III" evidence="26">
    <location>
        <begin position="143"/>
        <end position="237"/>
    </location>
</feature>
<dbReference type="OMA" id="SECEFRI"/>
<comment type="cofactor">
    <cofactor evidence="1">
        <name>Mg(2+)</name>
        <dbReference type="ChEBI" id="CHEBI:18420"/>
    </cofactor>
</comment>
<keyword evidence="11" id="KW-0677">Repeat</keyword>
<dbReference type="InterPro" id="IPR013783">
    <property type="entry name" value="Ig-like_fold"/>
</dbReference>
<dbReference type="FunFam" id="2.60.40.10:FF:000056">
    <property type="entry name" value="twitchin isoform X4"/>
    <property type="match status" value="1"/>
</dbReference>
<evidence type="ECO:0000259" key="26">
    <source>
        <dbReference type="PROSITE" id="PS50853"/>
    </source>
</evidence>
<dbReference type="PROSITE" id="PS00107">
    <property type="entry name" value="PROTEIN_KINASE_ATP"/>
    <property type="match status" value="1"/>
</dbReference>
<dbReference type="FunFam" id="2.60.40.10:FF:000003">
    <property type="entry name" value="Titin isoform E"/>
    <property type="match status" value="2"/>
</dbReference>
<dbReference type="PRINTS" id="PR00014">
    <property type="entry name" value="FNTYPEIII"/>
</dbReference>